<organism evidence="1">
    <name type="scientific">Tanacetum cinerariifolium</name>
    <name type="common">Dalmatian daisy</name>
    <name type="synonym">Chrysanthemum cinerariifolium</name>
    <dbReference type="NCBI Taxonomy" id="118510"/>
    <lineage>
        <taxon>Eukaryota</taxon>
        <taxon>Viridiplantae</taxon>
        <taxon>Streptophyta</taxon>
        <taxon>Embryophyta</taxon>
        <taxon>Tracheophyta</taxon>
        <taxon>Spermatophyta</taxon>
        <taxon>Magnoliopsida</taxon>
        <taxon>eudicotyledons</taxon>
        <taxon>Gunneridae</taxon>
        <taxon>Pentapetalae</taxon>
        <taxon>asterids</taxon>
        <taxon>campanulids</taxon>
        <taxon>Asterales</taxon>
        <taxon>Asteraceae</taxon>
        <taxon>Asteroideae</taxon>
        <taxon>Anthemideae</taxon>
        <taxon>Anthemidinae</taxon>
        <taxon>Tanacetum</taxon>
    </lineage>
</organism>
<protein>
    <submittedName>
        <fullName evidence="1">Uncharacterized protein</fullName>
    </submittedName>
</protein>
<comment type="caution">
    <text evidence="1">The sequence shown here is derived from an EMBL/GenBank/DDBJ whole genome shotgun (WGS) entry which is preliminary data.</text>
</comment>
<dbReference type="EMBL" id="BKCJ010349074">
    <property type="protein sequence ID" value="GEZ96813.1"/>
    <property type="molecule type" value="Genomic_DNA"/>
</dbReference>
<reference evidence="1" key="1">
    <citation type="journal article" date="2019" name="Sci. Rep.">
        <title>Draft genome of Tanacetum cinerariifolium, the natural source of mosquito coil.</title>
        <authorList>
            <person name="Yamashiro T."/>
            <person name="Shiraishi A."/>
            <person name="Satake H."/>
            <person name="Nakayama K."/>
        </authorList>
    </citation>
    <scope>NUCLEOTIDE SEQUENCE</scope>
</reference>
<gene>
    <name evidence="1" type="ORF">Tci_568786</name>
</gene>
<name>A0A699IYJ3_TANCI</name>
<evidence type="ECO:0000313" key="1">
    <source>
        <dbReference type="EMBL" id="GEZ96813.1"/>
    </source>
</evidence>
<feature type="non-terminal residue" evidence="1">
    <location>
        <position position="1"/>
    </location>
</feature>
<proteinExistence type="predicted"/>
<accession>A0A699IYJ3</accession>
<dbReference type="AlphaFoldDB" id="A0A699IYJ3"/>
<sequence>LNSRIFKLEAIIQVLGRERNSDVVQKLEFSDDYSVLNIEFCKELNHAFLELVKSSFIASIGTQSDDDTKEECHETEDFLLEKEFMRLLLDEERLFLEEERQFEKEKRVRLEDQKRLKLEQEHELKVKKRWDEDYRKRSYAFMNSNHMKQAMGCCAPKKRSGSVEICVERPFWESLECLDPTRKGWLLDKVRLPEVLELLNVFYKKGIEKSTYHVTFRIAENIPKQGESLVTVGSGYGNGSAVVYGGEWWLHGGIEGCLNHCILRSSPILPPIPIDLERVCVL</sequence>